<dbReference type="STRING" id="1280952.HJA_02545"/>
<protein>
    <recommendedName>
        <fullName evidence="3">Thioesterase</fullName>
    </recommendedName>
</protein>
<keyword evidence="2" id="KW-1185">Reference proteome</keyword>
<evidence type="ECO:0000313" key="1">
    <source>
        <dbReference type="EMBL" id="KCZ91381.1"/>
    </source>
</evidence>
<dbReference type="PATRIC" id="fig|1280952.3.peg.514"/>
<dbReference type="PANTHER" id="PTHR12475">
    <property type="match status" value="1"/>
</dbReference>
<reference evidence="1 2" key="1">
    <citation type="journal article" date="2014" name="Antonie Van Leeuwenhoek">
        <title>Hyphomonas beringensis sp. nov. and Hyphomonas chukchiensis sp. nov., isolated from surface seawater of the Bering Sea and Chukchi Sea.</title>
        <authorList>
            <person name="Li C."/>
            <person name="Lai Q."/>
            <person name="Li G."/>
            <person name="Dong C."/>
            <person name="Wang J."/>
            <person name="Liao Y."/>
            <person name="Shao Z."/>
        </authorList>
    </citation>
    <scope>NUCLEOTIDE SEQUENCE [LARGE SCALE GENOMIC DNA]</scope>
    <source>
        <strain evidence="1 2">VP2</strain>
    </source>
</reference>
<accession>A0A059FLG6</accession>
<dbReference type="RefSeq" id="WP_035577693.1">
    <property type="nucleotide sequence ID" value="NZ_ARYJ01000001.1"/>
</dbReference>
<dbReference type="Proteomes" id="UP000024816">
    <property type="component" value="Unassembled WGS sequence"/>
</dbReference>
<proteinExistence type="predicted"/>
<dbReference type="AlphaFoldDB" id="A0A059FLG6"/>
<dbReference type="Pfam" id="PF13279">
    <property type="entry name" value="4HBT_2"/>
    <property type="match status" value="1"/>
</dbReference>
<name>A0A059FLG6_9PROT</name>
<dbReference type="Gene3D" id="3.10.129.10">
    <property type="entry name" value="Hotdog Thioesterase"/>
    <property type="match status" value="1"/>
</dbReference>
<evidence type="ECO:0000313" key="2">
    <source>
        <dbReference type="Proteomes" id="UP000024816"/>
    </source>
</evidence>
<dbReference type="eggNOG" id="COG0824">
    <property type="taxonomic scope" value="Bacteria"/>
</dbReference>
<organism evidence="1 2">
    <name type="scientific">Hyphomonas jannaschiana VP2</name>
    <dbReference type="NCBI Taxonomy" id="1280952"/>
    <lineage>
        <taxon>Bacteria</taxon>
        <taxon>Pseudomonadati</taxon>
        <taxon>Pseudomonadota</taxon>
        <taxon>Alphaproteobacteria</taxon>
        <taxon>Hyphomonadales</taxon>
        <taxon>Hyphomonadaceae</taxon>
        <taxon>Hyphomonas</taxon>
    </lineage>
</organism>
<dbReference type="EMBL" id="ARYJ01000001">
    <property type="protein sequence ID" value="KCZ91381.1"/>
    <property type="molecule type" value="Genomic_DNA"/>
</dbReference>
<dbReference type="CDD" id="cd00586">
    <property type="entry name" value="4HBT"/>
    <property type="match status" value="1"/>
</dbReference>
<dbReference type="PANTHER" id="PTHR12475:SF4">
    <property type="entry name" value="PROTEIN THEM6"/>
    <property type="match status" value="1"/>
</dbReference>
<dbReference type="SUPFAM" id="SSF54637">
    <property type="entry name" value="Thioesterase/thiol ester dehydrase-isomerase"/>
    <property type="match status" value="1"/>
</dbReference>
<dbReference type="InterPro" id="IPR051490">
    <property type="entry name" value="THEM6_lcsJ_thioesterase"/>
</dbReference>
<sequence>MNLFFRLLRIMLWAWFSKTRTHILDVHTIRTGVWIGDHDPMGHMTNSRYASITDLGIMNFMFRTGTMKTFRKRGWIPIIQYEALTYFHSMKFPQKFELQTRMVGWDGTYMCFRHTFVSKGRTVATSRMIARLRGRKRERVTADMALEALGMPMESPPLDKPFLDAIADLRAERASHA</sequence>
<gene>
    <name evidence="1" type="ORF">HJA_02545</name>
</gene>
<dbReference type="InterPro" id="IPR029069">
    <property type="entry name" value="HotDog_dom_sf"/>
</dbReference>
<evidence type="ECO:0008006" key="3">
    <source>
        <dbReference type="Google" id="ProtNLM"/>
    </source>
</evidence>
<comment type="caution">
    <text evidence="1">The sequence shown here is derived from an EMBL/GenBank/DDBJ whole genome shotgun (WGS) entry which is preliminary data.</text>
</comment>